<dbReference type="VEuPathDB" id="FungiDB:YALI0_E28548g"/>
<dbReference type="OrthoDB" id="4074390at2759"/>
<evidence type="ECO:0000313" key="4">
    <source>
        <dbReference type="Proteomes" id="UP000256601"/>
    </source>
</evidence>
<dbReference type="GeneID" id="2911619"/>
<evidence type="ECO:0000313" key="3">
    <source>
        <dbReference type="Proteomes" id="UP000182444"/>
    </source>
</evidence>
<dbReference type="Proteomes" id="UP000182444">
    <property type="component" value="Chromosome 1E"/>
</dbReference>
<name>A0A1D8NKC9_YARLL</name>
<dbReference type="EMBL" id="CP017557">
    <property type="protein sequence ID" value="AOW06091.1"/>
    <property type="molecule type" value="Genomic_DNA"/>
</dbReference>
<gene>
    <name evidence="2" type="ORF">B0I71DRAFT_128916</name>
    <name evidence="1" type="ORF">YALI1_E33799g</name>
</gene>
<accession>A0A1D8NKC9</accession>
<organism evidence="1 3">
    <name type="scientific">Yarrowia lipolytica</name>
    <name type="common">Candida lipolytica</name>
    <dbReference type="NCBI Taxonomy" id="4952"/>
    <lineage>
        <taxon>Eukaryota</taxon>
        <taxon>Fungi</taxon>
        <taxon>Dikarya</taxon>
        <taxon>Ascomycota</taxon>
        <taxon>Saccharomycotina</taxon>
        <taxon>Dipodascomycetes</taxon>
        <taxon>Dipodascales</taxon>
        <taxon>Dipodascales incertae sedis</taxon>
        <taxon>Yarrowia</taxon>
    </lineage>
</organism>
<proteinExistence type="predicted"/>
<dbReference type="VEuPathDB" id="FungiDB:YALI1_E33799g"/>
<protein>
    <submittedName>
        <fullName evidence="1">Uncharacterized protein</fullName>
    </submittedName>
</protein>
<dbReference type="AlphaFoldDB" id="A0A1D8NKC9"/>
<reference evidence="2 4" key="2">
    <citation type="submission" date="2018-07" db="EMBL/GenBank/DDBJ databases">
        <title>Draft Genome Assemblies for Five Robust Yarrowia lipolytica Strains Exhibiting High Lipid Production and Pentose Sugar Utilization and Sugar Alcohol Secretion from Undetoxified Lignocellulosic Biomass Hydrolysates.</title>
        <authorList>
            <consortium name="DOE Joint Genome Institute"/>
            <person name="Walker C."/>
            <person name="Ryu S."/>
            <person name="Na H."/>
            <person name="Zane M."/>
            <person name="LaButti K."/>
            <person name="Lipzen A."/>
            <person name="Haridas S."/>
            <person name="Barry K."/>
            <person name="Grigoriev I.V."/>
            <person name="Quarterman J."/>
            <person name="Slininger P."/>
            <person name="Dien B."/>
            <person name="Trinh C.T."/>
        </authorList>
    </citation>
    <scope>NUCLEOTIDE SEQUENCE [LARGE SCALE GENOMIC DNA]</scope>
    <source>
        <strain evidence="2 4">YB392</strain>
    </source>
</reference>
<dbReference type="EMBL" id="KZ858961">
    <property type="protein sequence ID" value="RDW27516.1"/>
    <property type="molecule type" value="Genomic_DNA"/>
</dbReference>
<evidence type="ECO:0000313" key="2">
    <source>
        <dbReference type="EMBL" id="RDW27516.1"/>
    </source>
</evidence>
<dbReference type="RefSeq" id="XP_504512.1">
    <property type="nucleotide sequence ID" value="XM_504512.1"/>
</dbReference>
<sequence>MYSYNTWNDSKELGETILGLHLSNLTCLKTAPNLTLTRKHTEKFITPAPQVKCQFSFLRYCLWFHAAEIQICEAGPQSLDSAWAEIVHFGGASGSETGSWVERRRQAAFDKFGPMRGHQVALETLIMLAPQSCFEPLEFLRVYCMLCEMTDSHYNILDALDKMCVFTNSREPRSAFDREIERVDLDLREWNDKVVHMWIEAKIELKMRALEQRRIMKKKKKST</sequence>
<dbReference type="KEGG" id="yli:2911619"/>
<evidence type="ECO:0000313" key="1">
    <source>
        <dbReference type="EMBL" id="AOW06091.1"/>
    </source>
</evidence>
<dbReference type="Proteomes" id="UP000256601">
    <property type="component" value="Unassembled WGS sequence"/>
</dbReference>
<reference evidence="1 3" key="1">
    <citation type="journal article" date="2016" name="PLoS ONE">
        <title>Sequence Assembly of Yarrowia lipolytica Strain W29/CLIB89 Shows Transposable Element Diversity.</title>
        <authorList>
            <person name="Magnan C."/>
            <person name="Yu J."/>
            <person name="Chang I."/>
            <person name="Jahn E."/>
            <person name="Kanomata Y."/>
            <person name="Wu J."/>
            <person name="Zeller M."/>
            <person name="Oakes M."/>
            <person name="Baldi P."/>
            <person name="Sandmeyer S."/>
        </authorList>
    </citation>
    <scope>NUCLEOTIDE SEQUENCE [LARGE SCALE GENOMIC DNA]</scope>
    <source>
        <strain evidence="1">CLIB89</strain>
        <strain evidence="3">CLIB89(W29)</strain>
    </source>
</reference>